<organism evidence="7 8">
    <name type="scientific">Pseudorhodoplanes sinuspersici</name>
    <dbReference type="NCBI Taxonomy" id="1235591"/>
    <lineage>
        <taxon>Bacteria</taxon>
        <taxon>Pseudomonadati</taxon>
        <taxon>Pseudomonadota</taxon>
        <taxon>Alphaproteobacteria</taxon>
        <taxon>Hyphomicrobiales</taxon>
        <taxon>Pseudorhodoplanes</taxon>
    </lineage>
</organism>
<dbReference type="AlphaFoldDB" id="A0A1W6ZS77"/>
<dbReference type="GO" id="GO:0005886">
    <property type="term" value="C:plasma membrane"/>
    <property type="evidence" value="ECO:0007669"/>
    <property type="project" value="UniProtKB-SubCell"/>
</dbReference>
<dbReference type="Pfam" id="PF04226">
    <property type="entry name" value="Transgly_assoc"/>
    <property type="match status" value="1"/>
</dbReference>
<evidence type="ECO:0000313" key="7">
    <source>
        <dbReference type="EMBL" id="ARQ00136.1"/>
    </source>
</evidence>
<comment type="subcellular location">
    <subcellularLocation>
        <location evidence="1">Cell membrane</location>
        <topology evidence="1">Multi-pass membrane protein</topology>
    </subcellularLocation>
</comment>
<evidence type="ECO:0000313" key="8">
    <source>
        <dbReference type="Proteomes" id="UP000194137"/>
    </source>
</evidence>
<reference evidence="7 8" key="1">
    <citation type="submission" date="2017-05" db="EMBL/GenBank/DDBJ databases">
        <title>Full genome sequence of Pseudorhodoplanes sinuspersici.</title>
        <authorList>
            <person name="Dastgheib S.M.M."/>
            <person name="Shavandi M."/>
            <person name="Tirandaz H."/>
        </authorList>
    </citation>
    <scope>NUCLEOTIDE SEQUENCE [LARGE SCALE GENOMIC DNA]</scope>
    <source>
        <strain evidence="7 8">RIPI110</strain>
    </source>
</reference>
<dbReference type="OrthoDB" id="9815411at2"/>
<dbReference type="PANTHER" id="PTHR33884">
    <property type="entry name" value="UPF0410 PROTEIN YMGE"/>
    <property type="match status" value="1"/>
</dbReference>
<accession>A0A1W6ZS77</accession>
<protein>
    <submittedName>
        <fullName evidence="7">GlsB/YeaQ/YmgE family stress response membrane protein</fullName>
    </submittedName>
</protein>
<dbReference type="PANTHER" id="PTHR33884:SF3">
    <property type="entry name" value="UPF0410 PROTEIN YMGE"/>
    <property type="match status" value="1"/>
</dbReference>
<dbReference type="InterPro" id="IPR007341">
    <property type="entry name" value="Transgly_assoc"/>
</dbReference>
<dbReference type="Proteomes" id="UP000194137">
    <property type="component" value="Chromosome"/>
</dbReference>
<dbReference type="EMBL" id="CP021112">
    <property type="protein sequence ID" value="ARQ00136.1"/>
    <property type="molecule type" value="Genomic_DNA"/>
</dbReference>
<evidence type="ECO:0000256" key="5">
    <source>
        <dbReference type="ARBA" id="ARBA00022989"/>
    </source>
</evidence>
<name>A0A1W6ZS77_9HYPH</name>
<evidence type="ECO:0000256" key="4">
    <source>
        <dbReference type="ARBA" id="ARBA00022692"/>
    </source>
</evidence>
<dbReference type="KEGG" id="psin:CAK95_14390"/>
<keyword evidence="8" id="KW-1185">Reference proteome</keyword>
<gene>
    <name evidence="7" type="ORF">CAK95_14390</name>
</gene>
<evidence type="ECO:0000256" key="2">
    <source>
        <dbReference type="ARBA" id="ARBA00011006"/>
    </source>
</evidence>
<comment type="similarity">
    <text evidence="2">Belongs to the UPF0410 family.</text>
</comment>
<keyword evidence="6" id="KW-0472">Membrane</keyword>
<evidence type="ECO:0000256" key="3">
    <source>
        <dbReference type="ARBA" id="ARBA00022475"/>
    </source>
</evidence>
<proteinExistence type="inferred from homology"/>
<keyword evidence="5" id="KW-1133">Transmembrane helix</keyword>
<sequence length="85" mass="8965">MEDAQVGWIAAIIIGFIVGCLAEQFMQSQMGMLKNICLGVVGAAIASFLLGVFGFTFGGWPGYLVAGFIGACILIWLAHALRRAA</sequence>
<keyword evidence="3" id="KW-1003">Cell membrane</keyword>
<dbReference type="RefSeq" id="WP_086088534.1">
    <property type="nucleotide sequence ID" value="NZ_CP021112.1"/>
</dbReference>
<dbReference type="STRING" id="1235591.CAK95_14390"/>
<evidence type="ECO:0000256" key="6">
    <source>
        <dbReference type="ARBA" id="ARBA00023136"/>
    </source>
</evidence>
<evidence type="ECO:0000256" key="1">
    <source>
        <dbReference type="ARBA" id="ARBA00004651"/>
    </source>
</evidence>
<keyword evidence="4" id="KW-0812">Transmembrane</keyword>